<dbReference type="AlphaFoldDB" id="X0UU80"/>
<feature type="compositionally biased region" description="Acidic residues" evidence="1">
    <location>
        <begin position="57"/>
        <end position="67"/>
    </location>
</feature>
<proteinExistence type="predicted"/>
<organism evidence="2">
    <name type="scientific">marine sediment metagenome</name>
    <dbReference type="NCBI Taxonomy" id="412755"/>
    <lineage>
        <taxon>unclassified sequences</taxon>
        <taxon>metagenomes</taxon>
        <taxon>ecological metagenomes</taxon>
    </lineage>
</organism>
<protein>
    <submittedName>
        <fullName evidence="2">Uncharacterized protein</fullName>
    </submittedName>
</protein>
<evidence type="ECO:0000256" key="1">
    <source>
        <dbReference type="SAM" id="MobiDB-lite"/>
    </source>
</evidence>
<gene>
    <name evidence="2" type="ORF">S01H1_45925</name>
</gene>
<reference evidence="2" key="1">
    <citation type="journal article" date="2014" name="Front. Microbiol.">
        <title>High frequency of phylogenetically diverse reductive dehalogenase-homologous genes in deep subseafloor sedimentary metagenomes.</title>
        <authorList>
            <person name="Kawai M."/>
            <person name="Futagami T."/>
            <person name="Toyoda A."/>
            <person name="Takaki Y."/>
            <person name="Nishi S."/>
            <person name="Hori S."/>
            <person name="Arai W."/>
            <person name="Tsubouchi T."/>
            <person name="Morono Y."/>
            <person name="Uchiyama I."/>
            <person name="Ito T."/>
            <person name="Fujiyama A."/>
            <person name="Inagaki F."/>
            <person name="Takami H."/>
        </authorList>
    </citation>
    <scope>NUCLEOTIDE SEQUENCE</scope>
    <source>
        <strain evidence="2">Expedition CK06-06</strain>
    </source>
</reference>
<name>X0UU80_9ZZZZ</name>
<sequence length="155" mass="16865">MTKLYRLKDRLEREVDDGPGGEVRLRCLKRAGFVVGELPPAPKPKEPVVEEPLPPTEGEDVNGEDQGEPVLAKHAPVGVPLQEVKGAEAETDVVDDESAPEPKAINALVGMNMKELRAVAKEHEITVPFEIKSKVALADFLTEKLPPVEDEETDG</sequence>
<dbReference type="EMBL" id="BARS01029382">
    <property type="protein sequence ID" value="GAG03858.1"/>
    <property type="molecule type" value="Genomic_DNA"/>
</dbReference>
<accession>X0UU80</accession>
<comment type="caution">
    <text evidence="2">The sequence shown here is derived from an EMBL/GenBank/DDBJ whole genome shotgun (WGS) entry which is preliminary data.</text>
</comment>
<evidence type="ECO:0000313" key="2">
    <source>
        <dbReference type="EMBL" id="GAG03858.1"/>
    </source>
</evidence>
<feature type="region of interest" description="Disordered" evidence="1">
    <location>
        <begin position="36"/>
        <end position="67"/>
    </location>
</feature>